<dbReference type="PANTHER" id="PTHR42085:SF1">
    <property type="entry name" value="F-BOX DOMAIN-CONTAINING PROTEIN"/>
    <property type="match status" value="1"/>
</dbReference>
<evidence type="ECO:0000313" key="1">
    <source>
        <dbReference type="EMBL" id="OSS43440.1"/>
    </source>
</evidence>
<name>A0A1Y2LI86_EPING</name>
<dbReference type="PANTHER" id="PTHR42085">
    <property type="entry name" value="F-BOX DOMAIN-CONTAINING PROTEIN"/>
    <property type="match status" value="1"/>
</dbReference>
<keyword evidence="2" id="KW-1185">Reference proteome</keyword>
<dbReference type="Proteomes" id="UP000193240">
    <property type="component" value="Unassembled WGS sequence"/>
</dbReference>
<accession>A0A1Y2LI86</accession>
<sequence length="276" mass="31923">MADIPETSDDYYERITKRNQEESPLLRLPPDLRNKVYTYAFDHATVLNATGFRPGSSKGYRSPFTRIYEDSSRLRLVCRQLFYETSPFIDSYTYLSVRTLEHSRDPGDLDYIVSIAGMLPRKNRKSLRRISLQSRGFELCLEYLATLLEDRAKFPALLHIDAHCEGMNRMRLFQVGYISSYASDTRVEICITSEDNGISTVWKLARSEGGSPLREWREETQCIRTKELQRPQALDSATADHKEDILPQATAPKQVRQRRVPLTRKLLHKLLCARAE</sequence>
<evidence type="ECO:0000313" key="2">
    <source>
        <dbReference type="Proteomes" id="UP000193240"/>
    </source>
</evidence>
<dbReference type="AlphaFoldDB" id="A0A1Y2LI86"/>
<dbReference type="InParanoid" id="A0A1Y2LI86"/>
<reference evidence="1 2" key="1">
    <citation type="journal article" date="2017" name="Genome Announc.">
        <title>Genome sequence of the saprophytic ascomycete Epicoccum nigrum ICMP 19927 strain isolated from New Zealand.</title>
        <authorList>
            <person name="Fokin M."/>
            <person name="Fleetwood D."/>
            <person name="Weir B.S."/>
            <person name="Villas-Boas S.G."/>
        </authorList>
    </citation>
    <scope>NUCLEOTIDE SEQUENCE [LARGE SCALE GENOMIC DNA]</scope>
    <source>
        <strain evidence="1 2">ICMP 19927</strain>
    </source>
</reference>
<proteinExistence type="predicted"/>
<dbReference type="EMBL" id="KZ107866">
    <property type="protein sequence ID" value="OSS43440.1"/>
    <property type="molecule type" value="Genomic_DNA"/>
</dbReference>
<dbReference type="InterPro" id="IPR038883">
    <property type="entry name" value="AN11006-like"/>
</dbReference>
<organism evidence="1 2">
    <name type="scientific">Epicoccum nigrum</name>
    <name type="common">Soil fungus</name>
    <name type="synonym">Epicoccum purpurascens</name>
    <dbReference type="NCBI Taxonomy" id="105696"/>
    <lineage>
        <taxon>Eukaryota</taxon>
        <taxon>Fungi</taxon>
        <taxon>Dikarya</taxon>
        <taxon>Ascomycota</taxon>
        <taxon>Pezizomycotina</taxon>
        <taxon>Dothideomycetes</taxon>
        <taxon>Pleosporomycetidae</taxon>
        <taxon>Pleosporales</taxon>
        <taxon>Pleosporineae</taxon>
        <taxon>Didymellaceae</taxon>
        <taxon>Epicoccum</taxon>
    </lineage>
</organism>
<protein>
    <submittedName>
        <fullName evidence="1">Uncharacterized protein</fullName>
    </submittedName>
</protein>
<gene>
    <name evidence="1" type="ORF">B5807_11810</name>
</gene>